<keyword evidence="1" id="KW-0808">Transferase</keyword>
<accession>A0ABX5SLX0</accession>
<dbReference type="Pfam" id="PF04816">
    <property type="entry name" value="TrmK"/>
    <property type="match status" value="1"/>
</dbReference>
<dbReference type="PANTHER" id="PTHR38451:SF1">
    <property type="entry name" value="TRNA (ADENINE(22)-N(1))-METHYLTRANSFERASE"/>
    <property type="match status" value="1"/>
</dbReference>
<sequence length="229" mass="25880">MDSTQLSPRLQAVANFVPVGARLADIGSDHAYLPVNLLMNNHIKYAIIGEVSQGPLDNARHELQKRRVSNRAEGRLADGLLAVNDEDEIDTVTIAGMGGILISDILEASSQRHQSFNTLILQPNTDEAIVRRWLMAHHYQIIGENIVQEDTHFYEIIVAVPGEQVLSELDVEFGPFLRIEKTATFVAKWQKEIDRITVILDHLKVADKAQTEAYYQWQARYHQILEVMS</sequence>
<dbReference type="Gene3D" id="1.10.287.1890">
    <property type="match status" value="1"/>
</dbReference>
<proteinExistence type="predicted"/>
<dbReference type="GO" id="GO:0032259">
    <property type="term" value="P:methylation"/>
    <property type="evidence" value="ECO:0007669"/>
    <property type="project" value="UniProtKB-KW"/>
</dbReference>
<protein>
    <submittedName>
        <fullName evidence="1">SAM-dependent methyltransferase</fullName>
    </submittedName>
</protein>
<dbReference type="PANTHER" id="PTHR38451">
    <property type="entry name" value="TRNA (ADENINE(22)-N(1))-METHYLTRANSFERASE"/>
    <property type="match status" value="1"/>
</dbReference>
<dbReference type="InterPro" id="IPR006901">
    <property type="entry name" value="TrmK"/>
</dbReference>
<name>A0ABX5SLX0_9LACO</name>
<evidence type="ECO:0000313" key="2">
    <source>
        <dbReference type="Proteomes" id="UP000295756"/>
    </source>
</evidence>
<dbReference type="EMBL" id="CP037939">
    <property type="protein sequence ID" value="QBR47467.1"/>
    <property type="molecule type" value="Genomic_DNA"/>
</dbReference>
<evidence type="ECO:0000313" key="1">
    <source>
        <dbReference type="EMBL" id="QBR47467.1"/>
    </source>
</evidence>
<reference evidence="1 2" key="1">
    <citation type="submission" date="2019-03" db="EMBL/GenBank/DDBJ databases">
        <title>Complete Genome Sequence of Leuconostoc kimchii strain NKJ218 Isolated from Homemade Kimchi.</title>
        <authorList>
            <person name="Jung J.Y."/>
            <person name="Jin H.M."/>
            <person name="Jung J.-W."/>
            <person name="Lee S.-Y."/>
            <person name="Ryu B.-G."/>
            <person name="Han S.-S."/>
            <person name="Kang H.K."/>
            <person name="Choi H.W."/>
            <person name="Chung E.J."/>
            <person name="Choi K.-M."/>
        </authorList>
    </citation>
    <scope>NUCLEOTIDE SEQUENCE [LARGE SCALE GENOMIC DNA]</scope>
    <source>
        <strain evidence="1 2">NKJ218</strain>
    </source>
</reference>
<dbReference type="PIRSF" id="PIRSF018637">
    <property type="entry name" value="TrmK"/>
    <property type="match status" value="1"/>
</dbReference>
<gene>
    <name evidence="1" type="ORF">EW139_04780</name>
</gene>
<organism evidence="1 2">
    <name type="scientific">Leuconostoc kimchii</name>
    <dbReference type="NCBI Taxonomy" id="136609"/>
    <lineage>
        <taxon>Bacteria</taxon>
        <taxon>Bacillati</taxon>
        <taxon>Bacillota</taxon>
        <taxon>Bacilli</taxon>
        <taxon>Lactobacillales</taxon>
        <taxon>Lactobacillaceae</taxon>
        <taxon>Leuconostoc</taxon>
    </lineage>
</organism>
<dbReference type="GO" id="GO:0008168">
    <property type="term" value="F:methyltransferase activity"/>
    <property type="evidence" value="ECO:0007669"/>
    <property type="project" value="UniProtKB-KW"/>
</dbReference>
<keyword evidence="1" id="KW-0489">Methyltransferase</keyword>
<keyword evidence="2" id="KW-1185">Reference proteome</keyword>
<dbReference type="RefSeq" id="WP_013102338.1">
    <property type="nucleotide sequence ID" value="NZ_CP037939.1"/>
</dbReference>
<dbReference type="InterPro" id="IPR029063">
    <property type="entry name" value="SAM-dependent_MTases_sf"/>
</dbReference>
<dbReference type="Gene3D" id="3.40.50.150">
    <property type="entry name" value="Vaccinia Virus protein VP39"/>
    <property type="match status" value="1"/>
</dbReference>
<dbReference type="Proteomes" id="UP000295756">
    <property type="component" value="Chromosome"/>
</dbReference>